<accession>A0AAV0DEF2</accession>
<name>A0AAV0DEF2_9ASTE</name>
<protein>
    <submittedName>
        <fullName evidence="2">Uncharacterized protein</fullName>
    </submittedName>
</protein>
<reference evidence="2" key="1">
    <citation type="submission" date="2022-07" db="EMBL/GenBank/DDBJ databases">
        <authorList>
            <person name="Macas J."/>
            <person name="Novak P."/>
            <person name="Neumann P."/>
        </authorList>
    </citation>
    <scope>NUCLEOTIDE SEQUENCE</scope>
</reference>
<dbReference type="EMBL" id="CAMAPF010000104">
    <property type="protein sequence ID" value="CAH9099147.1"/>
    <property type="molecule type" value="Genomic_DNA"/>
</dbReference>
<feature type="region of interest" description="Disordered" evidence="1">
    <location>
        <begin position="1"/>
        <end position="22"/>
    </location>
</feature>
<dbReference type="PANTHER" id="PTHR47150:SF7">
    <property type="entry name" value="NUCLEASE"/>
    <property type="match status" value="1"/>
</dbReference>
<dbReference type="PANTHER" id="PTHR47150">
    <property type="entry name" value="OS12G0169200 PROTEIN"/>
    <property type="match status" value="1"/>
</dbReference>
<gene>
    <name evidence="2" type="ORF">CEPIT_LOCUS14800</name>
</gene>
<sequence length="239" mass="27489">MTTPNYDSDSNSSSSTDDSHTLSTQMLNELRRDDDIYAEMNIDVVETCAVRIPLILSPMLICSNGPHGGSTSVRRYINRDRRERHDLIVNDYFNGAKSKYTPEKFRRRFRMDIELFQRILRAIEAYDDYFTQKVDAVGKPGLSPLQKTIASIRMLAYGCAADILDEYVQIGESTAIESLKRFCDAIIDIFEKQYLRKPDKDDVARLLKEGEARGFPGQHYKTVYLLHWKLVFYTDVCSG</sequence>
<dbReference type="Proteomes" id="UP001152523">
    <property type="component" value="Unassembled WGS sequence"/>
</dbReference>
<organism evidence="2 3">
    <name type="scientific">Cuscuta epithymum</name>
    <dbReference type="NCBI Taxonomy" id="186058"/>
    <lineage>
        <taxon>Eukaryota</taxon>
        <taxon>Viridiplantae</taxon>
        <taxon>Streptophyta</taxon>
        <taxon>Embryophyta</taxon>
        <taxon>Tracheophyta</taxon>
        <taxon>Spermatophyta</taxon>
        <taxon>Magnoliopsida</taxon>
        <taxon>eudicotyledons</taxon>
        <taxon>Gunneridae</taxon>
        <taxon>Pentapetalae</taxon>
        <taxon>asterids</taxon>
        <taxon>lamiids</taxon>
        <taxon>Solanales</taxon>
        <taxon>Convolvulaceae</taxon>
        <taxon>Cuscuteae</taxon>
        <taxon>Cuscuta</taxon>
        <taxon>Cuscuta subgen. Cuscuta</taxon>
    </lineage>
</organism>
<evidence type="ECO:0000256" key="1">
    <source>
        <dbReference type="SAM" id="MobiDB-lite"/>
    </source>
</evidence>
<feature type="compositionally biased region" description="Low complexity" evidence="1">
    <location>
        <begin position="7"/>
        <end position="22"/>
    </location>
</feature>
<evidence type="ECO:0000313" key="2">
    <source>
        <dbReference type="EMBL" id="CAH9099147.1"/>
    </source>
</evidence>
<dbReference type="AlphaFoldDB" id="A0AAV0DEF2"/>
<evidence type="ECO:0000313" key="3">
    <source>
        <dbReference type="Proteomes" id="UP001152523"/>
    </source>
</evidence>
<keyword evidence="3" id="KW-1185">Reference proteome</keyword>
<proteinExistence type="predicted"/>
<comment type="caution">
    <text evidence="2">The sequence shown here is derived from an EMBL/GenBank/DDBJ whole genome shotgun (WGS) entry which is preliminary data.</text>
</comment>